<keyword evidence="4" id="KW-0663">Pyridoxal phosphate</keyword>
<keyword evidence="3" id="KW-0808">Transferase</keyword>
<protein>
    <recommendedName>
        <fullName evidence="5">Aminotransferase class I/classII large domain-containing protein</fullName>
    </recommendedName>
</protein>
<evidence type="ECO:0000259" key="5">
    <source>
        <dbReference type="Pfam" id="PF00155"/>
    </source>
</evidence>
<proteinExistence type="predicted"/>
<dbReference type="PANTHER" id="PTHR42885">
    <property type="entry name" value="HISTIDINOL-PHOSPHATE AMINOTRANSFERASE-RELATED"/>
    <property type="match status" value="1"/>
</dbReference>
<dbReference type="Pfam" id="PF00155">
    <property type="entry name" value="Aminotran_1_2"/>
    <property type="match status" value="1"/>
</dbReference>
<dbReference type="SUPFAM" id="SSF53383">
    <property type="entry name" value="PLP-dependent transferases"/>
    <property type="match status" value="1"/>
</dbReference>
<dbReference type="PROSITE" id="PS00599">
    <property type="entry name" value="AA_TRANSFER_CLASS_2"/>
    <property type="match status" value="1"/>
</dbReference>
<organism evidence="6">
    <name type="scientific">marine sediment metagenome</name>
    <dbReference type="NCBI Taxonomy" id="412755"/>
    <lineage>
        <taxon>unclassified sequences</taxon>
        <taxon>metagenomes</taxon>
        <taxon>ecological metagenomes</taxon>
    </lineage>
</organism>
<dbReference type="CDD" id="cd00609">
    <property type="entry name" value="AAT_like"/>
    <property type="match status" value="1"/>
</dbReference>
<dbReference type="GO" id="GO:0008483">
    <property type="term" value="F:transaminase activity"/>
    <property type="evidence" value="ECO:0007669"/>
    <property type="project" value="UniProtKB-KW"/>
</dbReference>
<feature type="domain" description="Aminotransferase class I/classII large" evidence="5">
    <location>
        <begin position="15"/>
        <end position="217"/>
    </location>
</feature>
<keyword evidence="2" id="KW-0032">Aminotransferase</keyword>
<comment type="caution">
    <text evidence="6">The sequence shown here is derived from an EMBL/GenBank/DDBJ whole genome shotgun (WGS) entry which is preliminary data.</text>
</comment>
<dbReference type="EMBL" id="LAZR01029637">
    <property type="protein sequence ID" value="KKL58983.1"/>
    <property type="molecule type" value="Genomic_DNA"/>
</dbReference>
<dbReference type="Gene3D" id="3.90.1150.10">
    <property type="entry name" value="Aspartate Aminotransferase, domain 1"/>
    <property type="match status" value="1"/>
</dbReference>
<name>A0A0F9DB97_9ZZZZ</name>
<evidence type="ECO:0000256" key="1">
    <source>
        <dbReference type="ARBA" id="ARBA00001933"/>
    </source>
</evidence>
<dbReference type="InterPro" id="IPR015421">
    <property type="entry name" value="PyrdxlP-dep_Trfase_major"/>
</dbReference>
<evidence type="ECO:0000256" key="2">
    <source>
        <dbReference type="ARBA" id="ARBA00022576"/>
    </source>
</evidence>
<dbReference type="PANTHER" id="PTHR42885:SF2">
    <property type="entry name" value="HISTIDINOL-PHOSPHATE AMINOTRANSFERASE"/>
    <property type="match status" value="1"/>
</dbReference>
<gene>
    <name evidence="6" type="ORF">LCGC14_2219890</name>
</gene>
<dbReference type="InterPro" id="IPR015422">
    <property type="entry name" value="PyrdxlP-dep_Trfase_small"/>
</dbReference>
<evidence type="ECO:0000256" key="3">
    <source>
        <dbReference type="ARBA" id="ARBA00022679"/>
    </source>
</evidence>
<comment type="cofactor">
    <cofactor evidence="1">
        <name>pyridoxal 5'-phosphate</name>
        <dbReference type="ChEBI" id="CHEBI:597326"/>
    </cofactor>
</comment>
<dbReference type="InterPro" id="IPR001917">
    <property type="entry name" value="Aminotrans_II_pyridoxalP_BS"/>
</dbReference>
<reference evidence="6" key="1">
    <citation type="journal article" date="2015" name="Nature">
        <title>Complex archaea that bridge the gap between prokaryotes and eukaryotes.</title>
        <authorList>
            <person name="Spang A."/>
            <person name="Saw J.H."/>
            <person name="Jorgensen S.L."/>
            <person name="Zaremba-Niedzwiedzka K."/>
            <person name="Martijn J."/>
            <person name="Lind A.E."/>
            <person name="van Eijk R."/>
            <person name="Schleper C."/>
            <person name="Guy L."/>
            <person name="Ettema T.J."/>
        </authorList>
    </citation>
    <scope>NUCLEOTIDE SEQUENCE</scope>
</reference>
<dbReference type="InterPro" id="IPR004839">
    <property type="entry name" value="Aminotransferase_I/II_large"/>
</dbReference>
<sequence length="227" mass="25993">MNSSVITCPSVLFGRTKIIILVRPNNTDGQVITEEFIKKLISLPVLVIIDEAYIEFSSFQSLAKLVPLYENFVVLRTFSKAYGLGGLRVGYGIMPKDIRDILISIKQPYNVNIAGQKAAVSALTSPLVNERVKEMKKIKNWFIEQLISLQKQFKCFWIHKSEACYVLLTFESADICKKLYKQFYLGGILVRYYSSPDMVNNLRISIGLQKQMEKVIDEFKLFLKSEN</sequence>
<dbReference type="InterPro" id="IPR015424">
    <property type="entry name" value="PyrdxlP-dep_Trfase"/>
</dbReference>
<dbReference type="GO" id="GO:0030170">
    <property type="term" value="F:pyridoxal phosphate binding"/>
    <property type="evidence" value="ECO:0007669"/>
    <property type="project" value="InterPro"/>
</dbReference>
<dbReference type="Gene3D" id="3.40.640.10">
    <property type="entry name" value="Type I PLP-dependent aspartate aminotransferase-like (Major domain)"/>
    <property type="match status" value="1"/>
</dbReference>
<evidence type="ECO:0000313" key="6">
    <source>
        <dbReference type="EMBL" id="KKL58983.1"/>
    </source>
</evidence>
<dbReference type="AlphaFoldDB" id="A0A0F9DB97"/>
<evidence type="ECO:0000256" key="4">
    <source>
        <dbReference type="ARBA" id="ARBA00022898"/>
    </source>
</evidence>
<accession>A0A0F9DB97</accession>